<dbReference type="EMBL" id="JBHUFW010000012">
    <property type="protein sequence ID" value="MFD1864346.1"/>
    <property type="molecule type" value="Genomic_DNA"/>
</dbReference>
<dbReference type="Pfam" id="PF03372">
    <property type="entry name" value="Exo_endo_phos"/>
    <property type="match status" value="1"/>
</dbReference>
<keyword evidence="2" id="KW-0540">Nuclease</keyword>
<sequence length="285" mass="31649">MEDSSIPPTVPLKVMSFNVAHGLGMDNKVDLEKTARVIEQAQPDIVGLQEVDRCFTARSSFCDQVSWFEKRLGMNAAFGPNLDLDPLDPAMPRRQYGNAILSKYPIQHTENHLMVNIDGPGAAGEQRGMLEAVIQVKGAIVHFFCTHLSLEEEELQVNVQQILEISEKSRFPQILAGDFNAVPENRHIQRLSSRFHDVFSDLGKGDVCTYPTPVQTASEKEDVKPMTRIDYVFANQEVQAERASVIKTDASDHLPIVAELVLKKTADNKGQSFKTEFGVVPTAVT</sequence>
<keyword evidence="3" id="KW-1185">Reference proteome</keyword>
<dbReference type="PANTHER" id="PTHR14859">
    <property type="entry name" value="CALCOFLUOR WHITE HYPERSENSITIVE PROTEIN PRECURSOR"/>
    <property type="match status" value="1"/>
</dbReference>
<comment type="caution">
    <text evidence="2">The sequence shown here is derived from an EMBL/GenBank/DDBJ whole genome shotgun (WGS) entry which is preliminary data.</text>
</comment>
<protein>
    <submittedName>
        <fullName evidence="2">Endonuclease/exonuclease/phosphatase family protein</fullName>
    </submittedName>
</protein>
<dbReference type="Proteomes" id="UP001597273">
    <property type="component" value="Unassembled WGS sequence"/>
</dbReference>
<dbReference type="SUPFAM" id="SSF56219">
    <property type="entry name" value="DNase I-like"/>
    <property type="match status" value="1"/>
</dbReference>
<reference evidence="3" key="1">
    <citation type="journal article" date="2019" name="Int. J. Syst. Evol. Microbiol.">
        <title>The Global Catalogue of Microorganisms (GCM) 10K type strain sequencing project: providing services to taxonomists for standard genome sequencing and annotation.</title>
        <authorList>
            <consortium name="The Broad Institute Genomics Platform"/>
            <consortium name="The Broad Institute Genome Sequencing Center for Infectious Disease"/>
            <person name="Wu L."/>
            <person name="Ma J."/>
        </authorList>
    </citation>
    <scope>NUCLEOTIDE SEQUENCE [LARGE SCALE GENOMIC DNA]</scope>
    <source>
        <strain evidence="3">CGMCC 1.15475</strain>
    </source>
</reference>
<dbReference type="InterPro" id="IPR051916">
    <property type="entry name" value="GPI-anchor_lipid_remodeler"/>
</dbReference>
<dbReference type="InterPro" id="IPR005135">
    <property type="entry name" value="Endo/exonuclease/phosphatase"/>
</dbReference>
<evidence type="ECO:0000313" key="2">
    <source>
        <dbReference type="EMBL" id="MFD1864346.1"/>
    </source>
</evidence>
<keyword evidence="2" id="KW-0255">Endonuclease</keyword>
<dbReference type="Gene3D" id="3.60.10.10">
    <property type="entry name" value="Endonuclease/exonuclease/phosphatase"/>
    <property type="match status" value="1"/>
</dbReference>
<evidence type="ECO:0000313" key="3">
    <source>
        <dbReference type="Proteomes" id="UP001597273"/>
    </source>
</evidence>
<organism evidence="2 3">
    <name type="scientific">Planococcus chinensis</name>
    <dbReference type="NCBI Taxonomy" id="272917"/>
    <lineage>
        <taxon>Bacteria</taxon>
        <taxon>Bacillati</taxon>
        <taxon>Bacillota</taxon>
        <taxon>Bacilli</taxon>
        <taxon>Bacillales</taxon>
        <taxon>Caryophanaceae</taxon>
        <taxon>Planococcus</taxon>
    </lineage>
</organism>
<proteinExistence type="predicted"/>
<dbReference type="RefSeq" id="WP_204892876.1">
    <property type="nucleotide sequence ID" value="NZ_JBHUFW010000012.1"/>
</dbReference>
<accession>A0ABW4QL24</accession>
<keyword evidence="2" id="KW-0378">Hydrolase</keyword>
<evidence type="ECO:0000259" key="1">
    <source>
        <dbReference type="Pfam" id="PF03372"/>
    </source>
</evidence>
<dbReference type="GO" id="GO:0004519">
    <property type="term" value="F:endonuclease activity"/>
    <property type="evidence" value="ECO:0007669"/>
    <property type="project" value="UniProtKB-KW"/>
</dbReference>
<dbReference type="InterPro" id="IPR036691">
    <property type="entry name" value="Endo/exonu/phosph_ase_sf"/>
</dbReference>
<feature type="domain" description="Endonuclease/exonuclease/phosphatase" evidence="1">
    <location>
        <begin position="15"/>
        <end position="253"/>
    </location>
</feature>
<gene>
    <name evidence="2" type="ORF">ACFSDB_15700</name>
</gene>
<name>A0ABW4QL24_9BACL</name>
<dbReference type="PANTHER" id="PTHR14859:SF15">
    <property type="entry name" value="ENDONUCLEASE_EXONUCLEASE_PHOSPHATASE DOMAIN-CONTAINING PROTEIN"/>
    <property type="match status" value="1"/>
</dbReference>